<feature type="non-terminal residue" evidence="2">
    <location>
        <position position="110"/>
    </location>
</feature>
<proteinExistence type="predicted"/>
<feature type="coiled-coil region" evidence="1">
    <location>
        <begin position="79"/>
        <end position="106"/>
    </location>
</feature>
<accession>A0A0B6Z0P4</accession>
<organism evidence="2">
    <name type="scientific">Arion vulgaris</name>
    <dbReference type="NCBI Taxonomy" id="1028688"/>
    <lineage>
        <taxon>Eukaryota</taxon>
        <taxon>Metazoa</taxon>
        <taxon>Spiralia</taxon>
        <taxon>Lophotrochozoa</taxon>
        <taxon>Mollusca</taxon>
        <taxon>Gastropoda</taxon>
        <taxon>Heterobranchia</taxon>
        <taxon>Euthyneura</taxon>
        <taxon>Panpulmonata</taxon>
        <taxon>Eupulmonata</taxon>
        <taxon>Stylommatophora</taxon>
        <taxon>Helicina</taxon>
        <taxon>Arionoidea</taxon>
        <taxon>Arionidae</taxon>
        <taxon>Arion</taxon>
    </lineage>
</organism>
<reference evidence="2" key="1">
    <citation type="submission" date="2014-12" db="EMBL/GenBank/DDBJ databases">
        <title>Insight into the proteome of Arion vulgaris.</title>
        <authorList>
            <person name="Aradska J."/>
            <person name="Bulat T."/>
            <person name="Smidak R."/>
            <person name="Sarate P."/>
            <person name="Gangsoo J."/>
            <person name="Sialana F."/>
            <person name="Bilban M."/>
            <person name="Lubec G."/>
        </authorList>
    </citation>
    <scope>NUCLEOTIDE SEQUENCE</scope>
    <source>
        <tissue evidence="2">Skin</tissue>
    </source>
</reference>
<evidence type="ECO:0000256" key="1">
    <source>
        <dbReference type="SAM" id="Coils"/>
    </source>
</evidence>
<protein>
    <submittedName>
        <fullName evidence="2">Uncharacterized protein</fullName>
    </submittedName>
</protein>
<dbReference type="AlphaFoldDB" id="A0A0B6Z0P4"/>
<name>A0A0B6Z0P4_9EUPU</name>
<dbReference type="EMBL" id="HACG01015067">
    <property type="protein sequence ID" value="CEK61932.1"/>
    <property type="molecule type" value="Transcribed_RNA"/>
</dbReference>
<keyword evidence="1" id="KW-0175">Coiled coil</keyword>
<sequence>MGSNVIGRIFYILLSFPIQHHLLQNLEMMMAVILTYMTRMMERKQMKKTETDKKNNLLKGMSLVKRFSMMTDQERKELIQTALEEKLRLQQELDGAKKIVAEKNKELEHL</sequence>
<evidence type="ECO:0000313" key="2">
    <source>
        <dbReference type="EMBL" id="CEK61932.1"/>
    </source>
</evidence>
<gene>
    <name evidence="2" type="primary">ORF43704</name>
</gene>